<dbReference type="OrthoDB" id="10587247at2759"/>
<name>A0A8J5XHR1_DIALT</name>
<dbReference type="AlphaFoldDB" id="A0A8J5XHR1"/>
<gene>
    <name evidence="2" type="ORF">KFE25_003521</name>
</gene>
<keyword evidence="1" id="KW-0175">Coiled coil</keyword>
<dbReference type="EMBL" id="JAGTXO010000013">
    <property type="protein sequence ID" value="KAG8464458.1"/>
    <property type="molecule type" value="Genomic_DNA"/>
</dbReference>
<evidence type="ECO:0000313" key="2">
    <source>
        <dbReference type="EMBL" id="KAG8464458.1"/>
    </source>
</evidence>
<accession>A0A8J5XHR1</accession>
<organism evidence="2 3">
    <name type="scientific">Diacronema lutheri</name>
    <name type="common">Unicellular marine alga</name>
    <name type="synonym">Monochrysis lutheri</name>
    <dbReference type="NCBI Taxonomy" id="2081491"/>
    <lineage>
        <taxon>Eukaryota</taxon>
        <taxon>Haptista</taxon>
        <taxon>Haptophyta</taxon>
        <taxon>Pavlovophyceae</taxon>
        <taxon>Pavlovales</taxon>
        <taxon>Pavlovaceae</taxon>
        <taxon>Diacronema</taxon>
    </lineage>
</organism>
<comment type="caution">
    <text evidence="2">The sequence shown here is derived from an EMBL/GenBank/DDBJ whole genome shotgun (WGS) entry which is preliminary data.</text>
</comment>
<feature type="coiled-coil region" evidence="1">
    <location>
        <begin position="143"/>
        <end position="170"/>
    </location>
</feature>
<proteinExistence type="predicted"/>
<reference evidence="2" key="1">
    <citation type="submission" date="2021-05" db="EMBL/GenBank/DDBJ databases">
        <title>The genome of the haptophyte Pavlova lutheri (Diacronema luteri, Pavlovales) - a model for lipid biosynthesis in eukaryotic algae.</title>
        <authorList>
            <person name="Hulatt C.J."/>
            <person name="Posewitz M.C."/>
        </authorList>
    </citation>
    <scope>NUCLEOTIDE SEQUENCE</scope>
    <source>
        <strain evidence="2">NIVA-4/92</strain>
    </source>
</reference>
<dbReference type="Proteomes" id="UP000751190">
    <property type="component" value="Unassembled WGS sequence"/>
</dbReference>
<feature type="coiled-coil region" evidence="1">
    <location>
        <begin position="87"/>
        <end position="114"/>
    </location>
</feature>
<evidence type="ECO:0000313" key="3">
    <source>
        <dbReference type="Proteomes" id="UP000751190"/>
    </source>
</evidence>
<evidence type="ECO:0000256" key="1">
    <source>
        <dbReference type="SAM" id="Coils"/>
    </source>
</evidence>
<sequence>MAQPADVALAIYRQHDMSQSVGRLRAMQQVAAMYDVHSRELGARAKLLETTATRAVRAADEAGRQSVALSDKAFEQAERAAALEAALAAEHAVSARLREQLARAEAQLAIERDEGAARDARYDAEVARLAGLLEERRPLESRAARLDDLVGELSDQLVDAERRLRAERADKTLLARAVLRGRDAEELGAAEGFDVQTIVHVTPRGGVLATHLRPASGSTTREREEW</sequence>
<protein>
    <submittedName>
        <fullName evidence="2">Uncharacterized protein</fullName>
    </submittedName>
</protein>
<keyword evidence="3" id="KW-1185">Reference proteome</keyword>